<dbReference type="Gene3D" id="3.30.2020.10">
    <property type="entry name" value="NE0471-like N-terminal domain"/>
    <property type="match status" value="1"/>
</dbReference>
<evidence type="ECO:0000313" key="2">
    <source>
        <dbReference type="Proteomes" id="UP000661435"/>
    </source>
</evidence>
<gene>
    <name evidence="1" type="ORF">H8S57_08930</name>
</gene>
<sequence length="97" mass="10728">MAEYREVRIPTILRVMPLEGYRLRLELGSGSILELDMAGRLGTIRFCPLAEPEVFRSVTTDGQKLRFGKALEITASEVMDLAMIPPPRYTGGSEADG</sequence>
<dbReference type="Proteomes" id="UP000661435">
    <property type="component" value="Unassembled WGS sequence"/>
</dbReference>
<evidence type="ECO:0008006" key="3">
    <source>
        <dbReference type="Google" id="ProtNLM"/>
    </source>
</evidence>
<dbReference type="InterPro" id="IPR036782">
    <property type="entry name" value="NE0471-like_N"/>
</dbReference>
<organism evidence="1 2">
    <name type="scientific">Lawsonibacter hominis</name>
    <dbReference type="NCBI Taxonomy" id="2763053"/>
    <lineage>
        <taxon>Bacteria</taxon>
        <taxon>Bacillati</taxon>
        <taxon>Bacillota</taxon>
        <taxon>Clostridia</taxon>
        <taxon>Eubacteriales</taxon>
        <taxon>Oscillospiraceae</taxon>
        <taxon>Lawsonibacter</taxon>
    </lineage>
</organism>
<accession>A0A8J6J0Q3</accession>
<name>A0A8J6J0Q3_9FIRM</name>
<comment type="caution">
    <text evidence="1">The sequence shown here is derived from an EMBL/GenBank/DDBJ whole genome shotgun (WGS) entry which is preliminary data.</text>
</comment>
<dbReference type="AlphaFoldDB" id="A0A8J6J0Q3"/>
<proteinExistence type="predicted"/>
<keyword evidence="2" id="KW-1185">Reference proteome</keyword>
<protein>
    <recommendedName>
        <fullName evidence="3">DUF2442 domain-containing protein</fullName>
    </recommendedName>
</protein>
<dbReference type="EMBL" id="JACOPP010000010">
    <property type="protein sequence ID" value="MBC5733852.1"/>
    <property type="molecule type" value="Genomic_DNA"/>
</dbReference>
<dbReference type="RefSeq" id="WP_186907739.1">
    <property type="nucleotide sequence ID" value="NZ_JACOPP010000010.1"/>
</dbReference>
<dbReference type="SUPFAM" id="SSF143880">
    <property type="entry name" value="NE0471 N-terminal domain-like"/>
    <property type="match status" value="1"/>
</dbReference>
<reference evidence="1" key="1">
    <citation type="submission" date="2020-08" db="EMBL/GenBank/DDBJ databases">
        <title>Genome public.</title>
        <authorList>
            <person name="Liu C."/>
            <person name="Sun Q."/>
        </authorList>
    </citation>
    <scope>NUCLEOTIDE SEQUENCE</scope>
    <source>
        <strain evidence="1">NSJ-51</strain>
    </source>
</reference>
<evidence type="ECO:0000313" key="1">
    <source>
        <dbReference type="EMBL" id="MBC5733852.1"/>
    </source>
</evidence>